<dbReference type="InterPro" id="IPR027417">
    <property type="entry name" value="P-loop_NTPase"/>
</dbReference>
<dbReference type="CDD" id="cd03112">
    <property type="entry name" value="CobW-like"/>
    <property type="match status" value="1"/>
</dbReference>
<feature type="domain" description="CobW/HypB/UreG nucleotide-binding" evidence="1">
    <location>
        <begin position="8"/>
        <end position="170"/>
    </location>
</feature>
<dbReference type="PANTHER" id="PTHR13748:SF46">
    <property type="entry name" value="ZINC CHAPERONE YEIR"/>
    <property type="match status" value="1"/>
</dbReference>
<evidence type="ECO:0000313" key="3">
    <source>
        <dbReference type="Proteomes" id="UP000237222"/>
    </source>
</evidence>
<reference evidence="2" key="1">
    <citation type="submission" date="2018-01" db="EMBL/GenBank/DDBJ databases">
        <authorList>
            <person name="Yu X.-D."/>
        </authorList>
    </citation>
    <scope>NUCLEOTIDE SEQUENCE</scope>
    <source>
        <strain evidence="2">ZX-21</strain>
    </source>
</reference>
<accession>A0A2S4HHA5</accession>
<comment type="caution">
    <text evidence="2">The sequence shown here is derived from an EMBL/GenBank/DDBJ whole genome shotgun (WGS) entry which is preliminary data.</text>
</comment>
<dbReference type="PANTHER" id="PTHR13748">
    <property type="entry name" value="COBW-RELATED"/>
    <property type="match status" value="1"/>
</dbReference>
<gene>
    <name evidence="2" type="ORF">C0068_06910</name>
</gene>
<protein>
    <submittedName>
        <fullName evidence="2">Cobalamin biosynthesis protein CobW</fullName>
    </submittedName>
</protein>
<dbReference type="InterPro" id="IPR051316">
    <property type="entry name" value="Zinc-reg_GTPase_activator"/>
</dbReference>
<dbReference type="Proteomes" id="UP000237222">
    <property type="component" value="Unassembled WGS sequence"/>
</dbReference>
<dbReference type="Gene3D" id="3.40.50.300">
    <property type="entry name" value="P-loop containing nucleotide triphosphate hydrolases"/>
    <property type="match status" value="1"/>
</dbReference>
<dbReference type="RefSeq" id="WP_103683762.1">
    <property type="nucleotide sequence ID" value="NZ_PQGG01000016.1"/>
</dbReference>
<dbReference type="Pfam" id="PF02492">
    <property type="entry name" value="cobW"/>
    <property type="match status" value="1"/>
</dbReference>
<dbReference type="InterPro" id="IPR003495">
    <property type="entry name" value="CobW/HypB/UreG_nucleotide-bd"/>
</dbReference>
<sequence>MSTLSAIPTNVITGFLGVGKSTAILHLLKQKPDHERWAVLVNEFGEVGIDGSLISGKESEASGVFIREVPGGCMCCAAGLPMQIALNRLLTHAKPHRLLIEPTGLGHPQEVLAVLSAEHYKEVLDLQATITLVDARKITIPRYTEHAIYNQQMAIADVIVANKADQYEVEDFPALLDFLETRFGHNQMGLSSKSVFQVSQGELDIEWLAAPAREHQQEYHHHHNSHSSEQLAVEYFPPIELSEEGYLCIDNQGEGFFSRGWVFSPEWIFDAAKLYGLLVGVDAERIKGVFVTAQGITAYNKADGVLTEFELDDCLDSRIECISTDPEVLTHLEEAIFDCVLSKPYSSV</sequence>
<dbReference type="EMBL" id="PQGG01000016">
    <property type="protein sequence ID" value="POP53366.1"/>
    <property type="molecule type" value="Genomic_DNA"/>
</dbReference>
<dbReference type="SUPFAM" id="SSF52540">
    <property type="entry name" value="P-loop containing nucleoside triphosphate hydrolases"/>
    <property type="match status" value="1"/>
</dbReference>
<name>A0A2S4HHA5_9GAMM</name>
<proteinExistence type="predicted"/>
<dbReference type="GO" id="GO:0005737">
    <property type="term" value="C:cytoplasm"/>
    <property type="evidence" value="ECO:0007669"/>
    <property type="project" value="TreeGrafter"/>
</dbReference>
<dbReference type="AlphaFoldDB" id="A0A2S4HHA5"/>
<organism evidence="2 3">
    <name type="scientific">Zhongshania marina</name>
    <dbReference type="NCBI Taxonomy" id="2304603"/>
    <lineage>
        <taxon>Bacteria</taxon>
        <taxon>Pseudomonadati</taxon>
        <taxon>Pseudomonadota</taxon>
        <taxon>Gammaproteobacteria</taxon>
        <taxon>Cellvibrionales</taxon>
        <taxon>Spongiibacteraceae</taxon>
        <taxon>Zhongshania</taxon>
    </lineage>
</organism>
<evidence type="ECO:0000313" key="2">
    <source>
        <dbReference type="EMBL" id="POP53366.1"/>
    </source>
</evidence>
<dbReference type="OrthoDB" id="9808822at2"/>
<evidence type="ECO:0000259" key="1">
    <source>
        <dbReference type="Pfam" id="PF02492"/>
    </source>
</evidence>